<evidence type="ECO:0000256" key="1">
    <source>
        <dbReference type="ARBA" id="ARBA00022763"/>
    </source>
</evidence>
<accession>A0AAF1BY01</accession>
<keyword evidence="3" id="KW-0234">DNA repair</keyword>
<dbReference type="Proteomes" id="UP000234560">
    <property type="component" value="Chromosome"/>
</dbReference>
<dbReference type="Gene3D" id="3.90.320.10">
    <property type="match status" value="1"/>
</dbReference>
<keyword evidence="2" id="KW-0547">Nucleotide-binding</keyword>
<sequence>MHNRSVSQVNQYIRCPKAYQLARINKAWQRPASWLSQGLGVHKALEEWERSGRTLACEELETIFIEEYARSVDEQAQTTPNLEVWFGSGPYDPVTDIERRFNKGLEQIQLLTKYATEHPEEKIWTAPDGQLAIELKFNVELGGVPVVGFIDQIIETPKGLVVRDIKTGSKPGDTFQLCTYAEAIEATYGVRVERGVYWMGRTGRPGRVKVFTDEDRANVHAVFKEVDELINDGHFPADPEEGKCRMCSVQTSCPFSEV</sequence>
<keyword evidence="2" id="KW-0347">Helicase</keyword>
<reference evidence="5" key="2">
    <citation type="submission" date="2023-10" db="EMBL/GenBank/DDBJ databases">
        <authorList>
            <person name="Choi B."/>
        </authorList>
    </citation>
    <scope>NUCLEOTIDE SEQUENCE</scope>
    <source>
        <strain evidence="5">UMB0763</strain>
    </source>
</reference>
<evidence type="ECO:0000256" key="2">
    <source>
        <dbReference type="ARBA" id="ARBA00022806"/>
    </source>
</evidence>
<evidence type="ECO:0000256" key="3">
    <source>
        <dbReference type="ARBA" id="ARBA00023204"/>
    </source>
</evidence>
<dbReference type="GO" id="GO:0006281">
    <property type="term" value="P:DNA repair"/>
    <property type="evidence" value="ECO:0007669"/>
    <property type="project" value="UniProtKB-KW"/>
</dbReference>
<keyword evidence="2" id="KW-0378">Hydrolase</keyword>
<feature type="domain" description="PD-(D/E)XK endonuclease-like" evidence="4">
    <location>
        <begin position="5"/>
        <end position="254"/>
    </location>
</feature>
<dbReference type="SUPFAM" id="SSF52980">
    <property type="entry name" value="Restriction endonuclease-like"/>
    <property type="match status" value="1"/>
</dbReference>
<gene>
    <name evidence="5" type="ORF">CYJ47_06485</name>
</gene>
<protein>
    <submittedName>
        <fullName evidence="5">PD-(D/E)XK nuclease family protein</fullName>
    </submittedName>
</protein>
<keyword evidence="2" id="KW-0067">ATP-binding</keyword>
<evidence type="ECO:0000313" key="6">
    <source>
        <dbReference type="Proteomes" id="UP000234560"/>
    </source>
</evidence>
<keyword evidence="1" id="KW-0227">DNA damage</keyword>
<evidence type="ECO:0000259" key="4">
    <source>
        <dbReference type="Pfam" id="PF12705"/>
    </source>
</evidence>
<reference evidence="5" key="1">
    <citation type="submission" date="2017-12" db="EMBL/GenBank/DDBJ databases">
        <authorList>
            <person name="Thomas-White K."/>
            <person name="Wolfe A.J."/>
        </authorList>
    </citation>
    <scope>NUCLEOTIDE SEQUENCE</scope>
    <source>
        <strain evidence="5">UMB0763</strain>
    </source>
</reference>
<dbReference type="RefSeq" id="WP_101678968.1">
    <property type="nucleotide sequence ID" value="NZ_CP136958.1"/>
</dbReference>
<dbReference type="InterPro" id="IPR038726">
    <property type="entry name" value="PDDEXK_AddAB-type"/>
</dbReference>
<proteinExistence type="predicted"/>
<evidence type="ECO:0000313" key="5">
    <source>
        <dbReference type="EMBL" id="WOT03396.1"/>
    </source>
</evidence>
<dbReference type="AlphaFoldDB" id="A0AAF1BY01"/>
<organism evidence="5 6">
    <name type="scientific">Corynebacterium pyruviciproducens</name>
    <dbReference type="NCBI Taxonomy" id="598660"/>
    <lineage>
        <taxon>Bacteria</taxon>
        <taxon>Bacillati</taxon>
        <taxon>Actinomycetota</taxon>
        <taxon>Actinomycetes</taxon>
        <taxon>Mycobacteriales</taxon>
        <taxon>Corynebacteriaceae</taxon>
        <taxon>Corynebacterium</taxon>
    </lineage>
</organism>
<dbReference type="InterPro" id="IPR011335">
    <property type="entry name" value="Restrct_endonuc-II-like"/>
</dbReference>
<dbReference type="GO" id="GO:0004386">
    <property type="term" value="F:helicase activity"/>
    <property type="evidence" value="ECO:0007669"/>
    <property type="project" value="UniProtKB-KW"/>
</dbReference>
<name>A0AAF1BY01_9CORY</name>
<dbReference type="EMBL" id="CP136958">
    <property type="protein sequence ID" value="WOT03396.1"/>
    <property type="molecule type" value="Genomic_DNA"/>
</dbReference>
<dbReference type="Pfam" id="PF12705">
    <property type="entry name" value="PDDEXK_1"/>
    <property type="match status" value="1"/>
</dbReference>
<dbReference type="KEGG" id="cpyr:CYJ47_06485"/>
<dbReference type="InterPro" id="IPR011604">
    <property type="entry name" value="PDDEXK-like_dom_sf"/>
</dbReference>